<dbReference type="CDD" id="cd00093">
    <property type="entry name" value="HTH_XRE"/>
    <property type="match status" value="1"/>
</dbReference>
<evidence type="ECO:0000313" key="2">
    <source>
        <dbReference type="EMBL" id="MCD3195747.1"/>
    </source>
</evidence>
<feature type="domain" description="HTH cro/C1-type" evidence="1">
    <location>
        <begin position="9"/>
        <end position="63"/>
    </location>
</feature>
<accession>A0A9Q3Z0D3</accession>
<dbReference type="SMART" id="SM00530">
    <property type="entry name" value="HTH_XRE"/>
    <property type="match status" value="1"/>
</dbReference>
<dbReference type="SUPFAM" id="SSF47413">
    <property type="entry name" value="lambda repressor-like DNA-binding domains"/>
    <property type="match status" value="1"/>
</dbReference>
<reference evidence="2" key="1">
    <citation type="submission" date="2020-02" db="EMBL/GenBank/DDBJ databases">
        <authorList>
            <person name="Fillo S."/>
            <person name="Giordani F."/>
            <person name="Tonon E."/>
            <person name="Drigo I."/>
            <person name="Anselmo A."/>
            <person name="Fortunato A."/>
            <person name="Bano L."/>
            <person name="Lista F."/>
        </authorList>
    </citation>
    <scope>NUCLEOTIDE SEQUENCE</scope>
    <source>
        <strain evidence="2">IZSVe-TV_9877_3_12</strain>
    </source>
</reference>
<reference evidence="2" key="2">
    <citation type="journal article" date="2021" name="Microorganisms">
        <title>Extensive Genome Exploration of Clostridium botulinum Group III Field Strains.</title>
        <authorList>
            <person name="Fillo S."/>
            <person name="Giordani F."/>
            <person name="Tonon E."/>
            <person name="Drigo I."/>
            <person name="Anselmo A."/>
            <person name="Fortunato A."/>
            <person name="Lista F."/>
            <person name="Bano L."/>
        </authorList>
    </citation>
    <scope>NUCLEOTIDE SEQUENCE</scope>
    <source>
        <strain evidence="2">IZSVe-TV_9877_3_12</strain>
    </source>
</reference>
<dbReference type="Gene3D" id="1.10.260.40">
    <property type="entry name" value="lambda repressor-like DNA-binding domains"/>
    <property type="match status" value="1"/>
</dbReference>
<dbReference type="InterPro" id="IPR010982">
    <property type="entry name" value="Lambda_DNA-bd_dom_sf"/>
</dbReference>
<dbReference type="RefSeq" id="WP_003377978.1">
    <property type="nucleotide sequence ID" value="NZ_JAAMYB010000015.1"/>
</dbReference>
<comment type="caution">
    <text evidence="2">The sequence shown here is derived from an EMBL/GenBank/DDBJ whole genome shotgun (WGS) entry which is preliminary data.</text>
</comment>
<proteinExistence type="predicted"/>
<dbReference type="EMBL" id="JAAMYB010000015">
    <property type="protein sequence ID" value="MCD3195747.1"/>
    <property type="molecule type" value="Genomic_DNA"/>
</dbReference>
<protein>
    <submittedName>
        <fullName evidence="2">Helix-turn-helix transcriptional regulator</fullName>
    </submittedName>
</protein>
<dbReference type="InterPro" id="IPR001387">
    <property type="entry name" value="Cro/C1-type_HTH"/>
</dbReference>
<dbReference type="Pfam" id="PF01381">
    <property type="entry name" value="HTH_3"/>
    <property type="match status" value="1"/>
</dbReference>
<dbReference type="Proteomes" id="UP000813637">
    <property type="component" value="Unassembled WGS sequence"/>
</dbReference>
<sequence length="65" mass="7650">MYKELIFNLKEKRLEAKMSQKYLSRLSGISQSYISKLEQGLKSPTLRTVNRLAYILDINPLELFK</sequence>
<organism evidence="2 3">
    <name type="scientific">Clostridium botulinum C</name>
    <dbReference type="NCBI Taxonomy" id="36828"/>
    <lineage>
        <taxon>Bacteria</taxon>
        <taxon>Bacillati</taxon>
        <taxon>Bacillota</taxon>
        <taxon>Clostridia</taxon>
        <taxon>Eubacteriales</taxon>
        <taxon>Clostridiaceae</taxon>
        <taxon>Clostridium</taxon>
    </lineage>
</organism>
<evidence type="ECO:0000313" key="3">
    <source>
        <dbReference type="Proteomes" id="UP000813637"/>
    </source>
</evidence>
<evidence type="ECO:0000259" key="1">
    <source>
        <dbReference type="PROSITE" id="PS50943"/>
    </source>
</evidence>
<gene>
    <name evidence="2" type="ORF">G8S53_10710</name>
</gene>
<name>A0A9Q3Z0D3_CLOBO</name>
<dbReference type="PROSITE" id="PS50943">
    <property type="entry name" value="HTH_CROC1"/>
    <property type="match status" value="1"/>
</dbReference>
<dbReference type="GO" id="GO:0003677">
    <property type="term" value="F:DNA binding"/>
    <property type="evidence" value="ECO:0007669"/>
    <property type="project" value="InterPro"/>
</dbReference>
<dbReference type="AlphaFoldDB" id="A0A9Q3Z0D3"/>